<evidence type="ECO:0000256" key="2">
    <source>
        <dbReference type="ARBA" id="ARBA00005528"/>
    </source>
</evidence>
<evidence type="ECO:0000313" key="13">
    <source>
        <dbReference type="EMBL" id="OMH40985.1"/>
    </source>
</evidence>
<dbReference type="PIRSF" id="PIRSF015601">
    <property type="entry name" value="MTase_slr0722"/>
    <property type="match status" value="1"/>
</dbReference>
<dbReference type="PANTHER" id="PTHR30027">
    <property type="entry name" value="RIBOSOMAL RNA SMALL SUBUNIT METHYLTRANSFERASE E"/>
    <property type="match status" value="1"/>
</dbReference>
<dbReference type="Pfam" id="PF20260">
    <property type="entry name" value="PUA_4"/>
    <property type="match status" value="1"/>
</dbReference>
<dbReference type="InterPro" id="IPR029028">
    <property type="entry name" value="Alpha/beta_knot_MTases"/>
</dbReference>
<gene>
    <name evidence="13" type="ORF">BLW93_02080</name>
</gene>
<keyword evidence="6 10" id="KW-0808">Transferase</keyword>
<dbReference type="EC" id="2.1.1.193" evidence="10"/>
<dbReference type="NCBIfam" id="NF008692">
    <property type="entry name" value="PRK11713.1-5"/>
    <property type="match status" value="1"/>
</dbReference>
<name>A0A1R1MME0_9BACT</name>
<evidence type="ECO:0000256" key="9">
    <source>
        <dbReference type="ARBA" id="ARBA00047944"/>
    </source>
</evidence>
<dbReference type="InterPro" id="IPR046886">
    <property type="entry name" value="RsmE_MTase_dom"/>
</dbReference>
<evidence type="ECO:0000256" key="7">
    <source>
        <dbReference type="ARBA" id="ARBA00022691"/>
    </source>
</evidence>
<dbReference type="GO" id="GO:0070042">
    <property type="term" value="F:rRNA (uridine-N3-)-methyltransferase activity"/>
    <property type="evidence" value="ECO:0007669"/>
    <property type="project" value="TreeGrafter"/>
</dbReference>
<comment type="catalytic activity">
    <reaction evidence="9 10">
        <text>uridine(1498) in 16S rRNA + S-adenosyl-L-methionine = N(3)-methyluridine(1498) in 16S rRNA + S-adenosyl-L-homocysteine + H(+)</text>
        <dbReference type="Rhea" id="RHEA:42920"/>
        <dbReference type="Rhea" id="RHEA-COMP:10283"/>
        <dbReference type="Rhea" id="RHEA-COMP:10284"/>
        <dbReference type="ChEBI" id="CHEBI:15378"/>
        <dbReference type="ChEBI" id="CHEBI:57856"/>
        <dbReference type="ChEBI" id="CHEBI:59789"/>
        <dbReference type="ChEBI" id="CHEBI:65315"/>
        <dbReference type="ChEBI" id="CHEBI:74502"/>
        <dbReference type="EC" id="2.1.1.193"/>
    </reaction>
</comment>
<evidence type="ECO:0000256" key="5">
    <source>
        <dbReference type="ARBA" id="ARBA00022603"/>
    </source>
</evidence>
<evidence type="ECO:0000313" key="14">
    <source>
        <dbReference type="Proteomes" id="UP000187408"/>
    </source>
</evidence>
<evidence type="ECO:0000259" key="12">
    <source>
        <dbReference type="Pfam" id="PF20260"/>
    </source>
</evidence>
<feature type="domain" description="Ribosomal RNA small subunit methyltransferase E PUA-like" evidence="12">
    <location>
        <begin position="16"/>
        <end position="63"/>
    </location>
</feature>
<protein>
    <recommendedName>
        <fullName evidence="10">Ribosomal RNA small subunit methyltransferase E</fullName>
        <ecNumber evidence="10">2.1.1.193</ecNumber>
    </recommendedName>
</protein>
<dbReference type="EMBL" id="MOEN01000005">
    <property type="protein sequence ID" value="OMH40985.1"/>
    <property type="molecule type" value="Genomic_DNA"/>
</dbReference>
<dbReference type="GO" id="GO:0070475">
    <property type="term" value="P:rRNA base methylation"/>
    <property type="evidence" value="ECO:0007669"/>
    <property type="project" value="TreeGrafter"/>
</dbReference>
<dbReference type="OrthoDB" id="9815641at2"/>
<dbReference type="Gene3D" id="3.40.1280.10">
    <property type="match status" value="1"/>
</dbReference>
<keyword evidence="4 10" id="KW-0698">rRNA processing</keyword>
<dbReference type="InterPro" id="IPR029026">
    <property type="entry name" value="tRNA_m1G_MTases_N"/>
</dbReference>
<dbReference type="RefSeq" id="WP_076712464.1">
    <property type="nucleotide sequence ID" value="NZ_MOEN01000005.1"/>
</dbReference>
<feature type="domain" description="Ribosomal RNA small subunit methyltransferase E methyltransferase" evidence="11">
    <location>
        <begin position="71"/>
        <end position="232"/>
    </location>
</feature>
<evidence type="ECO:0000256" key="8">
    <source>
        <dbReference type="ARBA" id="ARBA00025699"/>
    </source>
</evidence>
<reference evidence="13 14" key="1">
    <citation type="submission" date="2016-10" db="EMBL/GenBank/DDBJ databases">
        <title>Genome sequence of a sulfur-reducing bacterium Desulfurobacterium indicum K6013.</title>
        <authorList>
            <person name="Cao J."/>
            <person name="Shao Z."/>
            <person name="Alain K."/>
            <person name="Jebbar M."/>
        </authorList>
    </citation>
    <scope>NUCLEOTIDE SEQUENCE [LARGE SCALE GENOMIC DNA]</scope>
    <source>
        <strain evidence="13 14">K6013</strain>
    </source>
</reference>
<evidence type="ECO:0000256" key="10">
    <source>
        <dbReference type="PIRNR" id="PIRNR015601"/>
    </source>
</evidence>
<keyword evidence="5 10" id="KW-0489">Methyltransferase</keyword>
<dbReference type="STRING" id="1914305.BLW93_02080"/>
<dbReference type="GO" id="GO:0005737">
    <property type="term" value="C:cytoplasm"/>
    <property type="evidence" value="ECO:0007669"/>
    <property type="project" value="UniProtKB-SubCell"/>
</dbReference>
<dbReference type="Pfam" id="PF04452">
    <property type="entry name" value="Methyltrans_RNA"/>
    <property type="match status" value="1"/>
</dbReference>
<dbReference type="SUPFAM" id="SSF75217">
    <property type="entry name" value="alpha/beta knot"/>
    <property type="match status" value="1"/>
</dbReference>
<dbReference type="PANTHER" id="PTHR30027:SF3">
    <property type="entry name" value="16S RRNA (URACIL(1498)-N(3))-METHYLTRANSFERASE"/>
    <property type="match status" value="1"/>
</dbReference>
<dbReference type="SUPFAM" id="SSF88697">
    <property type="entry name" value="PUA domain-like"/>
    <property type="match status" value="1"/>
</dbReference>
<evidence type="ECO:0000256" key="1">
    <source>
        <dbReference type="ARBA" id="ARBA00004496"/>
    </source>
</evidence>
<dbReference type="Proteomes" id="UP000187408">
    <property type="component" value="Unassembled WGS sequence"/>
</dbReference>
<dbReference type="InterPro" id="IPR046887">
    <property type="entry name" value="RsmE_PUA-like"/>
</dbReference>
<organism evidence="13 14">
    <name type="scientific">Desulfurobacterium indicum</name>
    <dbReference type="NCBI Taxonomy" id="1914305"/>
    <lineage>
        <taxon>Bacteria</taxon>
        <taxon>Pseudomonadati</taxon>
        <taxon>Aquificota</taxon>
        <taxon>Aquificia</taxon>
        <taxon>Desulfurobacteriales</taxon>
        <taxon>Desulfurobacteriaceae</taxon>
        <taxon>Desulfurobacterium</taxon>
    </lineage>
</organism>
<keyword evidence="14" id="KW-1185">Reference proteome</keyword>
<keyword evidence="3 10" id="KW-0963">Cytoplasm</keyword>
<dbReference type="InterPro" id="IPR015947">
    <property type="entry name" value="PUA-like_sf"/>
</dbReference>
<accession>A0A1R1MME0</accession>
<evidence type="ECO:0000256" key="4">
    <source>
        <dbReference type="ARBA" id="ARBA00022552"/>
    </source>
</evidence>
<dbReference type="AlphaFoldDB" id="A0A1R1MME0"/>
<comment type="subcellular location">
    <subcellularLocation>
        <location evidence="1 10">Cytoplasm</location>
    </subcellularLocation>
</comment>
<proteinExistence type="inferred from homology"/>
<evidence type="ECO:0000256" key="3">
    <source>
        <dbReference type="ARBA" id="ARBA00022490"/>
    </source>
</evidence>
<dbReference type="InterPro" id="IPR006700">
    <property type="entry name" value="RsmE"/>
</dbReference>
<evidence type="ECO:0000259" key="11">
    <source>
        <dbReference type="Pfam" id="PF04452"/>
    </source>
</evidence>
<dbReference type="NCBIfam" id="TIGR00046">
    <property type="entry name" value="RsmE family RNA methyltransferase"/>
    <property type="match status" value="1"/>
</dbReference>
<keyword evidence="7 10" id="KW-0949">S-adenosyl-L-methionine</keyword>
<comment type="similarity">
    <text evidence="2 10">Belongs to the RNA methyltransferase RsmE family.</text>
</comment>
<evidence type="ECO:0000256" key="6">
    <source>
        <dbReference type="ARBA" id="ARBA00022679"/>
    </source>
</evidence>
<comment type="caution">
    <text evidence="13">The sequence shown here is derived from an EMBL/GenBank/DDBJ whole genome shotgun (WGS) entry which is preliminary data.</text>
</comment>
<dbReference type="CDD" id="cd18084">
    <property type="entry name" value="RsmE-like"/>
    <property type="match status" value="1"/>
</dbReference>
<sequence>MRRFKVDGIKGEVAYLRGQEARHVLKVLRLRPGDEIVVFDGSGKEYLAVIEASSTQSVRLKVLEEITINRESPLKTILYMGLTNRLQKFEFALQKATELGVTEIVPVICQRSAFGEKVKDWSGKLRRWNEIVLNASKQCGRAVIPPVKEPVRLSSISDNSDLKFVLWERGGKSLESFSDVTATSVSLLVGPEGGLDEKEVEFLRDKGFYVIHLGKRILRAETAAIVGLALVQYIWGDLK</sequence>
<comment type="function">
    <text evidence="8 10">Specifically methylates the N3 position of the uracil ring of uridine 1498 (m3U1498) in 16S rRNA. Acts on the fully assembled 30S ribosomal subunit.</text>
</comment>